<organism evidence="1 2">
    <name type="scientific">Vibrio albus</name>
    <dbReference type="NCBI Taxonomy" id="2200953"/>
    <lineage>
        <taxon>Bacteria</taxon>
        <taxon>Pseudomonadati</taxon>
        <taxon>Pseudomonadota</taxon>
        <taxon>Gammaproteobacteria</taxon>
        <taxon>Vibrionales</taxon>
        <taxon>Vibrionaceae</taxon>
        <taxon>Vibrio</taxon>
    </lineage>
</organism>
<gene>
    <name evidence="1" type="ORF">DI392_01870</name>
</gene>
<dbReference type="Proteomes" id="UP000245362">
    <property type="component" value="Unassembled WGS sequence"/>
</dbReference>
<accession>A0A2U3BE41</accession>
<dbReference type="EMBL" id="QFWT01000001">
    <property type="protein sequence ID" value="PWI35050.1"/>
    <property type="molecule type" value="Genomic_DNA"/>
</dbReference>
<name>A0A2U3BE41_9VIBR</name>
<dbReference type="OrthoDB" id="5900133at2"/>
<dbReference type="InterPro" id="IPR021372">
    <property type="entry name" value="DUF2989"/>
</dbReference>
<comment type="caution">
    <text evidence="1">The sequence shown here is derived from an EMBL/GenBank/DDBJ whole genome shotgun (WGS) entry which is preliminary data.</text>
</comment>
<evidence type="ECO:0000313" key="2">
    <source>
        <dbReference type="Proteomes" id="UP000245362"/>
    </source>
</evidence>
<dbReference type="RefSeq" id="WP_109318202.1">
    <property type="nucleotide sequence ID" value="NZ_QFWT01000001.1"/>
</dbReference>
<dbReference type="PROSITE" id="PS51257">
    <property type="entry name" value="PROKAR_LIPOPROTEIN"/>
    <property type="match status" value="1"/>
</dbReference>
<sequence>MINLKAFSVVGISLTLITGCFEGRVNTKKLCAETPQLRCEKLNMNDGQCRIPRTDLIWHRNETLKNPSIDNKITEFHFVDEYQKCLELAAQIEPTKPGNKKQNRFNALMHSYDEQEKLLNEIGQSDRPEALYFMWTQGDKRAKIQFLNLEGSGKLQTAELQYALATYYTAMDKEKTLRLLENALVLTKKGQLNTSVIESLASVNQALGNNKHAYIWVLVAKELELAAITSERNLAVLYPFSDEETQKMQAIASRITDAIEDGHYQNSLLPDYK</sequence>
<keyword evidence="2" id="KW-1185">Reference proteome</keyword>
<reference evidence="1 2" key="1">
    <citation type="submission" date="2018-05" db="EMBL/GenBank/DDBJ databases">
        <title>Vibrio limimaris sp. nov., isolated from marine sediment.</title>
        <authorList>
            <person name="Li C.-M."/>
        </authorList>
    </citation>
    <scope>NUCLEOTIDE SEQUENCE [LARGE SCALE GENOMIC DNA]</scope>
    <source>
        <strain evidence="1 2">E4404</strain>
    </source>
</reference>
<protein>
    <submittedName>
        <fullName evidence="1">DUF2989 domain-containing protein</fullName>
    </submittedName>
</protein>
<dbReference type="AlphaFoldDB" id="A0A2U3BE41"/>
<evidence type="ECO:0000313" key="1">
    <source>
        <dbReference type="EMBL" id="PWI35050.1"/>
    </source>
</evidence>
<proteinExistence type="predicted"/>
<dbReference type="Pfam" id="PF11207">
    <property type="entry name" value="DUF2989"/>
    <property type="match status" value="1"/>
</dbReference>